<dbReference type="Pfam" id="PF13417">
    <property type="entry name" value="GST_N_3"/>
    <property type="match status" value="1"/>
</dbReference>
<gene>
    <name evidence="2" type="ORF">ACFOND_01095</name>
</gene>
<dbReference type="EMBL" id="JBHRYN010000003">
    <property type="protein sequence ID" value="MFC3700218.1"/>
    <property type="molecule type" value="Genomic_DNA"/>
</dbReference>
<dbReference type="Proteomes" id="UP001595710">
    <property type="component" value="Unassembled WGS sequence"/>
</dbReference>
<evidence type="ECO:0000313" key="2">
    <source>
        <dbReference type="EMBL" id="MFC3700218.1"/>
    </source>
</evidence>
<dbReference type="CDD" id="cd00570">
    <property type="entry name" value="GST_N_family"/>
    <property type="match status" value="1"/>
</dbReference>
<proteinExistence type="predicted"/>
<dbReference type="PROSITE" id="PS50404">
    <property type="entry name" value="GST_NTER"/>
    <property type="match status" value="1"/>
</dbReference>
<accession>A0ABV7WP30</accession>
<dbReference type="PROSITE" id="PS51354">
    <property type="entry name" value="GLUTAREDOXIN_2"/>
    <property type="match status" value="1"/>
</dbReference>
<evidence type="ECO:0000259" key="1">
    <source>
        <dbReference type="PROSITE" id="PS50404"/>
    </source>
</evidence>
<organism evidence="2 3">
    <name type="scientific">Reinekea marina</name>
    <dbReference type="NCBI Taxonomy" id="1310421"/>
    <lineage>
        <taxon>Bacteria</taxon>
        <taxon>Pseudomonadati</taxon>
        <taxon>Pseudomonadota</taxon>
        <taxon>Gammaproteobacteria</taxon>
        <taxon>Oceanospirillales</taxon>
        <taxon>Saccharospirillaceae</taxon>
        <taxon>Reinekea</taxon>
    </lineage>
</organism>
<protein>
    <submittedName>
        <fullName evidence="2">Glutathione S-transferase N-terminal domain-containing protein</fullName>
    </submittedName>
</protein>
<comment type="caution">
    <text evidence="2">The sequence shown here is derived from an EMBL/GenBank/DDBJ whole genome shotgun (WGS) entry which is preliminary data.</text>
</comment>
<sequence>MAVIRWFLGILILSYEKVASPKGVQRSSEQQVAIDEATKSLTLYQYKACPFCLKVRFAMKRQSLAIETKDAKRSELARAELLAGGGLLKVPCLKIVDNQGAETWMYESSDIISYLNQRFDAPVAV</sequence>
<keyword evidence="3" id="KW-1185">Reference proteome</keyword>
<dbReference type="RefSeq" id="WP_290280944.1">
    <property type="nucleotide sequence ID" value="NZ_JAUFQI010000001.1"/>
</dbReference>
<dbReference type="SUPFAM" id="SSF52833">
    <property type="entry name" value="Thioredoxin-like"/>
    <property type="match status" value="1"/>
</dbReference>
<reference evidence="3" key="1">
    <citation type="journal article" date="2019" name="Int. J. Syst. Evol. Microbiol.">
        <title>The Global Catalogue of Microorganisms (GCM) 10K type strain sequencing project: providing services to taxonomists for standard genome sequencing and annotation.</title>
        <authorList>
            <consortium name="The Broad Institute Genomics Platform"/>
            <consortium name="The Broad Institute Genome Sequencing Center for Infectious Disease"/>
            <person name="Wu L."/>
            <person name="Ma J."/>
        </authorList>
    </citation>
    <scope>NUCLEOTIDE SEQUENCE [LARGE SCALE GENOMIC DNA]</scope>
    <source>
        <strain evidence="3">CECT 8288</strain>
    </source>
</reference>
<feature type="domain" description="GST N-terminal" evidence="1">
    <location>
        <begin position="39"/>
        <end position="123"/>
    </location>
</feature>
<name>A0ABV7WP30_9GAMM</name>
<dbReference type="Gene3D" id="3.40.30.10">
    <property type="entry name" value="Glutaredoxin"/>
    <property type="match status" value="1"/>
</dbReference>
<evidence type="ECO:0000313" key="3">
    <source>
        <dbReference type="Proteomes" id="UP001595710"/>
    </source>
</evidence>
<dbReference type="InterPro" id="IPR036249">
    <property type="entry name" value="Thioredoxin-like_sf"/>
</dbReference>
<dbReference type="InterPro" id="IPR004045">
    <property type="entry name" value="Glutathione_S-Trfase_N"/>
</dbReference>